<reference evidence="1" key="2">
    <citation type="submission" date="2023-04" db="EMBL/GenBank/DDBJ databases">
        <authorList>
            <person name="Bruccoleri R.E."/>
            <person name="Oakeley E.J."/>
            <person name="Faust A.-M."/>
            <person name="Dessus-Babus S."/>
            <person name="Altorfer M."/>
            <person name="Burckhardt D."/>
            <person name="Oertli M."/>
            <person name="Naumann U."/>
            <person name="Petersen F."/>
            <person name="Wong J."/>
        </authorList>
    </citation>
    <scope>NUCLEOTIDE SEQUENCE</scope>
    <source>
        <strain evidence="1">GSM-AAB239-AS_SAM_17_03QT</strain>
        <tissue evidence="1">Leaf</tissue>
    </source>
</reference>
<accession>A0AAX6EXZ4</accession>
<protein>
    <submittedName>
        <fullName evidence="1">Uncharacterized protein</fullName>
    </submittedName>
</protein>
<organism evidence="1 2">
    <name type="scientific">Iris pallida</name>
    <name type="common">Sweet iris</name>
    <dbReference type="NCBI Taxonomy" id="29817"/>
    <lineage>
        <taxon>Eukaryota</taxon>
        <taxon>Viridiplantae</taxon>
        <taxon>Streptophyta</taxon>
        <taxon>Embryophyta</taxon>
        <taxon>Tracheophyta</taxon>
        <taxon>Spermatophyta</taxon>
        <taxon>Magnoliopsida</taxon>
        <taxon>Liliopsida</taxon>
        <taxon>Asparagales</taxon>
        <taxon>Iridaceae</taxon>
        <taxon>Iridoideae</taxon>
        <taxon>Irideae</taxon>
        <taxon>Iris</taxon>
    </lineage>
</organism>
<evidence type="ECO:0000313" key="2">
    <source>
        <dbReference type="Proteomes" id="UP001140949"/>
    </source>
</evidence>
<proteinExistence type="predicted"/>
<evidence type="ECO:0000313" key="1">
    <source>
        <dbReference type="EMBL" id="KAJ6808914.1"/>
    </source>
</evidence>
<dbReference type="Proteomes" id="UP001140949">
    <property type="component" value="Unassembled WGS sequence"/>
</dbReference>
<gene>
    <name evidence="1" type="ORF">M6B38_166245</name>
</gene>
<name>A0AAX6EXZ4_IRIPA</name>
<reference evidence="1" key="1">
    <citation type="journal article" date="2023" name="GigaByte">
        <title>Genome assembly of the bearded iris, Iris pallida Lam.</title>
        <authorList>
            <person name="Bruccoleri R.E."/>
            <person name="Oakeley E.J."/>
            <person name="Faust A.M.E."/>
            <person name="Altorfer M."/>
            <person name="Dessus-Babus S."/>
            <person name="Burckhardt D."/>
            <person name="Oertli M."/>
            <person name="Naumann U."/>
            <person name="Petersen F."/>
            <person name="Wong J."/>
        </authorList>
    </citation>
    <scope>NUCLEOTIDE SEQUENCE</scope>
    <source>
        <strain evidence="1">GSM-AAB239-AS_SAM_17_03QT</strain>
    </source>
</reference>
<dbReference type="EMBL" id="JANAVB010033219">
    <property type="protein sequence ID" value="KAJ6808914.1"/>
    <property type="molecule type" value="Genomic_DNA"/>
</dbReference>
<dbReference type="AlphaFoldDB" id="A0AAX6EXZ4"/>
<keyword evidence="2" id="KW-1185">Reference proteome</keyword>
<comment type="caution">
    <text evidence="1">The sequence shown here is derived from an EMBL/GenBank/DDBJ whole genome shotgun (WGS) entry which is preliminary data.</text>
</comment>
<sequence>MQSLGLLASQQLPAQHQLPNWGLLVCQQLSARLHQQSP</sequence>